<dbReference type="Gene3D" id="3.40.50.150">
    <property type="entry name" value="Vaccinia Virus protein VP39"/>
    <property type="match status" value="1"/>
</dbReference>
<gene>
    <name evidence="12" type="ORF">KZ699_07560</name>
</gene>
<keyword evidence="13" id="KW-1185">Reference proteome</keyword>
<dbReference type="InterPro" id="IPR001091">
    <property type="entry name" value="RM_Methyltransferase"/>
</dbReference>
<dbReference type="SUPFAM" id="SSF53335">
    <property type="entry name" value="S-adenosyl-L-methionine-dependent methyltransferases"/>
    <property type="match status" value="1"/>
</dbReference>
<dbReference type="EMBL" id="CP080387">
    <property type="protein sequence ID" value="WHO06975.1"/>
    <property type="molecule type" value="Genomic_DNA"/>
</dbReference>
<sequence length="286" mass="32358">MKTAKVVRQAPLCINESMIFEGDALTVLQRLPDQHAQCIVTSPPYWGLRDYNIDDQIGLEPTLPQFINSLVTVFREARRVLRDDGILWLNIGDGFTSGNRGWRAPDKKNPARAMSVRPNTPDGLKPKDLMGIPWRLAFALQDDGWYLRADIIWNKPNAMPESVKDRPTRAHEYLFMFSKQEQYFYDRDAVKELNGRNIRSVWNVNTTPFPGAHFATFPQKLIEPCLKASTRTNDFVLDPFFGSGTVGLAAEQLGRNYIGIELNPDYVTIAANRLETSSEAVVRVAA</sequence>
<accession>A0ABY8RH15</accession>
<evidence type="ECO:0000256" key="6">
    <source>
        <dbReference type="ARBA" id="ARBA00023125"/>
    </source>
</evidence>
<organism evidence="12 13">
    <name type="scientific">Agrobacterium cucumeris</name>
    <dbReference type="NCBI Taxonomy" id="2862866"/>
    <lineage>
        <taxon>Bacteria</taxon>
        <taxon>Pseudomonadati</taxon>
        <taxon>Pseudomonadota</taxon>
        <taxon>Alphaproteobacteria</taxon>
        <taxon>Hyphomicrobiales</taxon>
        <taxon>Rhizobiaceae</taxon>
        <taxon>Rhizobium/Agrobacterium group</taxon>
        <taxon>Agrobacterium</taxon>
    </lineage>
</organism>
<dbReference type="PANTHER" id="PTHR13370">
    <property type="entry name" value="RNA METHYLASE-RELATED"/>
    <property type="match status" value="1"/>
</dbReference>
<comment type="catalytic activity">
    <reaction evidence="7">
        <text>a 2'-deoxyadenosine in DNA + S-adenosyl-L-methionine = an N(6)-methyl-2'-deoxyadenosine in DNA + S-adenosyl-L-homocysteine + H(+)</text>
        <dbReference type="Rhea" id="RHEA:15197"/>
        <dbReference type="Rhea" id="RHEA-COMP:12418"/>
        <dbReference type="Rhea" id="RHEA-COMP:12419"/>
        <dbReference type="ChEBI" id="CHEBI:15378"/>
        <dbReference type="ChEBI" id="CHEBI:57856"/>
        <dbReference type="ChEBI" id="CHEBI:59789"/>
        <dbReference type="ChEBI" id="CHEBI:90615"/>
        <dbReference type="ChEBI" id="CHEBI:90616"/>
        <dbReference type="EC" id="2.1.1.72"/>
    </reaction>
</comment>
<dbReference type="InterPro" id="IPR017985">
    <property type="entry name" value="MeTrfase_CN4_CS"/>
</dbReference>
<keyword evidence="2" id="KW-0489">Methyltransferase</keyword>
<evidence type="ECO:0000256" key="9">
    <source>
        <dbReference type="RuleBase" id="RU362026"/>
    </source>
</evidence>
<evidence type="ECO:0000256" key="8">
    <source>
        <dbReference type="ARBA" id="ARBA00049120"/>
    </source>
</evidence>
<dbReference type="PRINTS" id="PR00508">
    <property type="entry name" value="S21N4MTFRASE"/>
</dbReference>
<proteinExistence type="inferred from homology"/>
<dbReference type="RefSeq" id="WP_269699782.1">
    <property type="nucleotide sequence ID" value="NZ_CP080387.1"/>
</dbReference>
<dbReference type="PROSITE" id="PS00093">
    <property type="entry name" value="N4_MTASE"/>
    <property type="match status" value="1"/>
</dbReference>
<evidence type="ECO:0000256" key="3">
    <source>
        <dbReference type="ARBA" id="ARBA00022679"/>
    </source>
</evidence>
<keyword evidence="6" id="KW-0238">DNA-binding</keyword>
<comment type="catalytic activity">
    <reaction evidence="8">
        <text>a 2'-deoxycytidine in DNA + S-adenosyl-L-methionine = an N(4)-methyl-2'-deoxycytidine in DNA + S-adenosyl-L-homocysteine + H(+)</text>
        <dbReference type="Rhea" id="RHEA:16857"/>
        <dbReference type="Rhea" id="RHEA-COMP:11369"/>
        <dbReference type="Rhea" id="RHEA-COMP:13674"/>
        <dbReference type="ChEBI" id="CHEBI:15378"/>
        <dbReference type="ChEBI" id="CHEBI:57856"/>
        <dbReference type="ChEBI" id="CHEBI:59789"/>
        <dbReference type="ChEBI" id="CHEBI:85452"/>
        <dbReference type="ChEBI" id="CHEBI:137933"/>
        <dbReference type="EC" id="2.1.1.113"/>
    </reaction>
</comment>
<reference evidence="12 13" key="1">
    <citation type="journal article" date="2023" name="Syst. Appl. Microbiol.">
        <title>Agrobacterium cucumeris sp. nov. isolated from crazy roots on cucumber (Cucumis sativus).</title>
        <authorList>
            <person name="Warabieda M."/>
            <person name="Kuzmanovic N."/>
            <person name="Trzcinski P."/>
            <person name="Pulawska J."/>
        </authorList>
    </citation>
    <scope>NUCLEOTIDE SEQUENCE [LARGE SCALE GENOMIC DNA]</scope>
    <source>
        <strain evidence="12 13">O132</strain>
    </source>
</reference>
<protein>
    <recommendedName>
        <fullName evidence="9">Methyltransferase</fullName>
        <ecNumber evidence="9">2.1.1.-</ecNumber>
    </recommendedName>
</protein>
<dbReference type="Pfam" id="PF01555">
    <property type="entry name" value="N6_N4_Mtase"/>
    <property type="match status" value="1"/>
</dbReference>
<name>A0ABY8RH15_9HYPH</name>
<evidence type="ECO:0000313" key="12">
    <source>
        <dbReference type="EMBL" id="WHO06975.1"/>
    </source>
</evidence>
<evidence type="ECO:0000256" key="1">
    <source>
        <dbReference type="ARBA" id="ARBA00010203"/>
    </source>
</evidence>
<dbReference type="EC" id="2.1.1.-" evidence="9"/>
<dbReference type="InterPro" id="IPR002941">
    <property type="entry name" value="DNA_methylase_N4/N6"/>
</dbReference>
<evidence type="ECO:0000256" key="7">
    <source>
        <dbReference type="ARBA" id="ARBA00047942"/>
    </source>
</evidence>
<feature type="domain" description="DNA methylase N-4/N-6" evidence="11">
    <location>
        <begin position="37"/>
        <end position="271"/>
    </location>
</feature>
<evidence type="ECO:0000259" key="11">
    <source>
        <dbReference type="Pfam" id="PF01555"/>
    </source>
</evidence>
<keyword evidence="3" id="KW-0808">Transferase</keyword>
<dbReference type="PANTHER" id="PTHR13370:SF3">
    <property type="entry name" value="TRNA (GUANINE(10)-N2)-METHYLTRANSFERASE HOMOLOG"/>
    <property type="match status" value="1"/>
</dbReference>
<evidence type="ECO:0000256" key="5">
    <source>
        <dbReference type="ARBA" id="ARBA00022747"/>
    </source>
</evidence>
<keyword evidence="5" id="KW-0680">Restriction system</keyword>
<keyword evidence="4" id="KW-0949">S-adenosyl-L-methionine</keyword>
<evidence type="ECO:0000313" key="13">
    <source>
        <dbReference type="Proteomes" id="UP001225611"/>
    </source>
</evidence>
<evidence type="ECO:0000256" key="4">
    <source>
        <dbReference type="ARBA" id="ARBA00022691"/>
    </source>
</evidence>
<feature type="region of interest" description="Disordered" evidence="10">
    <location>
        <begin position="101"/>
        <end position="122"/>
    </location>
</feature>
<dbReference type="Proteomes" id="UP001225611">
    <property type="component" value="Chromosome 1"/>
</dbReference>
<comment type="similarity">
    <text evidence="1">Belongs to the N(4)/N(6)-methyltransferase family. N(4) subfamily.</text>
</comment>
<dbReference type="InterPro" id="IPR029063">
    <property type="entry name" value="SAM-dependent_MTases_sf"/>
</dbReference>
<evidence type="ECO:0000256" key="10">
    <source>
        <dbReference type="SAM" id="MobiDB-lite"/>
    </source>
</evidence>
<evidence type="ECO:0000256" key="2">
    <source>
        <dbReference type="ARBA" id="ARBA00022603"/>
    </source>
</evidence>